<dbReference type="AlphaFoldDB" id="A0A7W8EXQ8"/>
<name>A0A7W8EXQ8_STRST</name>
<evidence type="ECO:0000313" key="1">
    <source>
        <dbReference type="EMBL" id="MBB5107309.1"/>
    </source>
</evidence>
<dbReference type="EMBL" id="JACHJD010000013">
    <property type="protein sequence ID" value="MBB5107309.1"/>
    <property type="molecule type" value="Genomic_DNA"/>
</dbReference>
<gene>
    <name evidence="1" type="ORF">FHS40_006426</name>
</gene>
<sequence length="43" mass="4643">MTGSVIHPPEHTIAAAFDQAQARDRDHVRTWVVLVDGAATNST</sequence>
<dbReference type="Proteomes" id="UP000549009">
    <property type="component" value="Unassembled WGS sequence"/>
</dbReference>
<protein>
    <submittedName>
        <fullName evidence="1">Uncharacterized protein</fullName>
    </submittedName>
</protein>
<reference evidence="1 2" key="1">
    <citation type="submission" date="2020-08" db="EMBL/GenBank/DDBJ databases">
        <title>Genomic Encyclopedia of Type Strains, Phase III (KMG-III): the genomes of soil and plant-associated and newly described type strains.</title>
        <authorList>
            <person name="Whitman W."/>
        </authorList>
    </citation>
    <scope>NUCLEOTIDE SEQUENCE [LARGE SCALE GENOMIC DNA]</scope>
    <source>
        <strain evidence="1 2">CECT 3146</strain>
    </source>
</reference>
<proteinExistence type="predicted"/>
<accession>A0A7W8EXQ8</accession>
<organism evidence="1 2">
    <name type="scientific">Streptomyces spectabilis</name>
    <dbReference type="NCBI Taxonomy" id="68270"/>
    <lineage>
        <taxon>Bacteria</taxon>
        <taxon>Bacillati</taxon>
        <taxon>Actinomycetota</taxon>
        <taxon>Actinomycetes</taxon>
        <taxon>Kitasatosporales</taxon>
        <taxon>Streptomycetaceae</taxon>
        <taxon>Streptomyces</taxon>
    </lineage>
</organism>
<comment type="caution">
    <text evidence="1">The sequence shown here is derived from an EMBL/GenBank/DDBJ whole genome shotgun (WGS) entry which is preliminary data.</text>
</comment>
<keyword evidence="2" id="KW-1185">Reference proteome</keyword>
<evidence type="ECO:0000313" key="2">
    <source>
        <dbReference type="Proteomes" id="UP000549009"/>
    </source>
</evidence>